<name>F4L051_HALH1</name>
<dbReference type="HOGENOM" id="CLU_1056753_0_0_10"/>
<sequence>MIKITSQEQHEQIHCYDDEIILSGPPAKLRGSITLANNLAEAVMVTDLPIKSLSRQVIQQAGITINAPLSAGENRRQRLNLSLPTFTAPGTYQHKVFVGGQEKDLTLIVQETLEIELIPANLTFVGIAPGMKHKKEIILVNKGNVAFSIPVVRHNMTLDMDLICRNLTNALKKTPDGDSKATMDEFLKGLKNDLTDWVEVRIAEAGKVLEPGSSIVLHLEFTLPKDINPNREYEGDLRILDQLLSYIIVPGPKPTAKTPKKRA</sequence>
<protein>
    <submittedName>
        <fullName evidence="1">Uncharacterized protein</fullName>
    </submittedName>
</protein>
<keyword evidence="2" id="KW-1185">Reference proteome</keyword>
<dbReference type="OrthoDB" id="1439637at2"/>
<proteinExistence type="predicted"/>
<dbReference type="eggNOG" id="ENOG5033ZC7">
    <property type="taxonomic scope" value="Bacteria"/>
</dbReference>
<dbReference type="AlphaFoldDB" id="F4L051"/>
<dbReference type="RefSeq" id="WP_013767296.1">
    <property type="nucleotide sequence ID" value="NC_015510.1"/>
</dbReference>
<gene>
    <name evidence="1" type="ordered locus">Halhy_4932</name>
</gene>
<evidence type="ECO:0000313" key="1">
    <source>
        <dbReference type="EMBL" id="AEE52760.1"/>
    </source>
</evidence>
<dbReference type="KEGG" id="hhy:Halhy_4932"/>
<dbReference type="Proteomes" id="UP000008461">
    <property type="component" value="Chromosome"/>
</dbReference>
<dbReference type="STRING" id="760192.Halhy_4932"/>
<dbReference type="EMBL" id="CP002691">
    <property type="protein sequence ID" value="AEE52760.1"/>
    <property type="molecule type" value="Genomic_DNA"/>
</dbReference>
<evidence type="ECO:0000313" key="2">
    <source>
        <dbReference type="Proteomes" id="UP000008461"/>
    </source>
</evidence>
<reference key="2">
    <citation type="submission" date="2011-04" db="EMBL/GenBank/DDBJ databases">
        <title>Complete sequence of chromosome of Haliscomenobacter hydrossis DSM 1100.</title>
        <authorList>
            <consortium name="US DOE Joint Genome Institute (JGI-PGF)"/>
            <person name="Lucas S."/>
            <person name="Han J."/>
            <person name="Lapidus A."/>
            <person name="Bruce D."/>
            <person name="Goodwin L."/>
            <person name="Pitluck S."/>
            <person name="Peters L."/>
            <person name="Kyrpides N."/>
            <person name="Mavromatis K."/>
            <person name="Ivanova N."/>
            <person name="Ovchinnikova G."/>
            <person name="Pagani I."/>
            <person name="Daligault H."/>
            <person name="Detter J.C."/>
            <person name="Han C."/>
            <person name="Land M."/>
            <person name="Hauser L."/>
            <person name="Markowitz V."/>
            <person name="Cheng J.-F."/>
            <person name="Hugenholtz P."/>
            <person name="Woyke T."/>
            <person name="Wu D."/>
            <person name="Verbarg S."/>
            <person name="Frueling A."/>
            <person name="Brambilla E."/>
            <person name="Klenk H.-P."/>
            <person name="Eisen J.A."/>
        </authorList>
    </citation>
    <scope>NUCLEOTIDE SEQUENCE</scope>
    <source>
        <strain>DSM 1100</strain>
    </source>
</reference>
<accession>F4L051</accession>
<organism evidence="1 2">
    <name type="scientific">Haliscomenobacter hydrossis (strain ATCC 27775 / DSM 1100 / LMG 10767 / O)</name>
    <dbReference type="NCBI Taxonomy" id="760192"/>
    <lineage>
        <taxon>Bacteria</taxon>
        <taxon>Pseudomonadati</taxon>
        <taxon>Bacteroidota</taxon>
        <taxon>Saprospiria</taxon>
        <taxon>Saprospirales</taxon>
        <taxon>Haliscomenobacteraceae</taxon>
        <taxon>Haliscomenobacter</taxon>
    </lineage>
</organism>
<reference evidence="1 2" key="1">
    <citation type="journal article" date="2011" name="Stand. Genomic Sci.">
        <title>Complete genome sequence of Haliscomenobacter hydrossis type strain (O).</title>
        <authorList>
            <consortium name="US DOE Joint Genome Institute (JGI-PGF)"/>
            <person name="Daligault H."/>
            <person name="Lapidus A."/>
            <person name="Zeytun A."/>
            <person name="Nolan M."/>
            <person name="Lucas S."/>
            <person name="Del Rio T.G."/>
            <person name="Tice H."/>
            <person name="Cheng J.F."/>
            <person name="Tapia R."/>
            <person name="Han C."/>
            <person name="Goodwin L."/>
            <person name="Pitluck S."/>
            <person name="Liolios K."/>
            <person name="Pagani I."/>
            <person name="Ivanova N."/>
            <person name="Huntemann M."/>
            <person name="Mavromatis K."/>
            <person name="Mikhailova N."/>
            <person name="Pati A."/>
            <person name="Chen A."/>
            <person name="Palaniappan K."/>
            <person name="Land M."/>
            <person name="Hauser L."/>
            <person name="Brambilla E.M."/>
            <person name="Rohde M."/>
            <person name="Verbarg S."/>
            <person name="Goker M."/>
            <person name="Bristow J."/>
            <person name="Eisen J.A."/>
            <person name="Markowitz V."/>
            <person name="Hugenholtz P."/>
            <person name="Kyrpides N.C."/>
            <person name="Klenk H.P."/>
            <person name="Woyke T."/>
        </authorList>
    </citation>
    <scope>NUCLEOTIDE SEQUENCE [LARGE SCALE GENOMIC DNA]</scope>
    <source>
        <strain evidence="2">ATCC 27775 / DSM 1100 / LMG 10767 / O</strain>
    </source>
</reference>